<dbReference type="EMBL" id="JBJQOH010000006">
    <property type="protein sequence ID" value="KAL3683749.1"/>
    <property type="molecule type" value="Genomic_DNA"/>
</dbReference>
<accession>A0ABD3H2T4</accession>
<keyword evidence="2" id="KW-1185">Reference proteome</keyword>
<gene>
    <name evidence="1" type="ORF">R1sor_001771</name>
</gene>
<sequence>MRPGVRNGADLLTCDGRSANPVRSAAGQLLTFRTVWAVMQINGFTVPLVNVYAPVEPAPRKDFWEEIVGSLPSRKFVFLGDWNVIEDPFDSSTRSNWLTRQETVPFLNLKARFNISDIRSDSSAHKGPRFTRFQTRDGKFIWSTLDRFYAPVSFFWGLTITTVHHADFTLSDHLPASLLLHGVVKPIVTTNTSVSFKVDSMILKDPQIKSKIGEVWRKHRAAADLGIQAIF</sequence>
<evidence type="ECO:0000313" key="2">
    <source>
        <dbReference type="Proteomes" id="UP001633002"/>
    </source>
</evidence>
<evidence type="ECO:0008006" key="3">
    <source>
        <dbReference type="Google" id="ProtNLM"/>
    </source>
</evidence>
<comment type="caution">
    <text evidence="1">The sequence shown here is derived from an EMBL/GenBank/DDBJ whole genome shotgun (WGS) entry which is preliminary data.</text>
</comment>
<name>A0ABD3H2T4_9MARC</name>
<organism evidence="1 2">
    <name type="scientific">Riccia sorocarpa</name>
    <dbReference type="NCBI Taxonomy" id="122646"/>
    <lineage>
        <taxon>Eukaryota</taxon>
        <taxon>Viridiplantae</taxon>
        <taxon>Streptophyta</taxon>
        <taxon>Embryophyta</taxon>
        <taxon>Marchantiophyta</taxon>
        <taxon>Marchantiopsida</taxon>
        <taxon>Marchantiidae</taxon>
        <taxon>Marchantiales</taxon>
        <taxon>Ricciaceae</taxon>
        <taxon>Riccia</taxon>
    </lineage>
</organism>
<dbReference type="SUPFAM" id="SSF56219">
    <property type="entry name" value="DNase I-like"/>
    <property type="match status" value="1"/>
</dbReference>
<dbReference type="Gene3D" id="3.60.10.10">
    <property type="entry name" value="Endonuclease/exonuclease/phosphatase"/>
    <property type="match status" value="1"/>
</dbReference>
<proteinExistence type="predicted"/>
<dbReference type="InterPro" id="IPR036691">
    <property type="entry name" value="Endo/exonu/phosph_ase_sf"/>
</dbReference>
<evidence type="ECO:0000313" key="1">
    <source>
        <dbReference type="EMBL" id="KAL3683749.1"/>
    </source>
</evidence>
<dbReference type="AlphaFoldDB" id="A0ABD3H2T4"/>
<dbReference type="Proteomes" id="UP001633002">
    <property type="component" value="Unassembled WGS sequence"/>
</dbReference>
<reference evidence="1 2" key="1">
    <citation type="submission" date="2024-09" db="EMBL/GenBank/DDBJ databases">
        <title>Chromosome-scale assembly of Riccia sorocarpa.</title>
        <authorList>
            <person name="Paukszto L."/>
        </authorList>
    </citation>
    <scope>NUCLEOTIDE SEQUENCE [LARGE SCALE GENOMIC DNA]</scope>
    <source>
        <strain evidence="1">LP-2024</strain>
        <tissue evidence="1">Aerial parts of the thallus</tissue>
    </source>
</reference>
<protein>
    <recommendedName>
        <fullName evidence="3">Endonuclease/exonuclease/phosphatase domain-containing protein</fullName>
    </recommendedName>
</protein>